<dbReference type="Proteomes" id="UP000192220">
    <property type="component" value="Unplaced"/>
</dbReference>
<proteinExistence type="predicted"/>
<evidence type="ECO:0000313" key="2">
    <source>
        <dbReference type="Proteomes" id="UP000192220"/>
    </source>
</evidence>
<feature type="compositionally biased region" description="Pro residues" evidence="1">
    <location>
        <begin position="208"/>
        <end position="217"/>
    </location>
</feature>
<feature type="compositionally biased region" description="Pro residues" evidence="1">
    <location>
        <begin position="233"/>
        <end position="243"/>
    </location>
</feature>
<accession>A0A2I4D639</accession>
<dbReference type="KEGG" id="alim:106535284"/>
<feature type="compositionally biased region" description="Low complexity" evidence="1">
    <location>
        <begin position="159"/>
        <end position="168"/>
    </location>
</feature>
<dbReference type="GeneID" id="106535284"/>
<gene>
    <name evidence="3" type="primary">LOC106535284</name>
</gene>
<evidence type="ECO:0000313" key="3">
    <source>
        <dbReference type="RefSeq" id="XP_013887711.1"/>
    </source>
</evidence>
<feature type="compositionally biased region" description="Basic and acidic residues" evidence="1">
    <location>
        <begin position="1"/>
        <end position="13"/>
    </location>
</feature>
<feature type="region of interest" description="Disordered" evidence="1">
    <location>
        <begin position="1"/>
        <end position="283"/>
    </location>
</feature>
<feature type="compositionally biased region" description="Polar residues" evidence="1">
    <location>
        <begin position="134"/>
        <end position="147"/>
    </location>
</feature>
<reference evidence="3" key="1">
    <citation type="submission" date="2025-08" db="UniProtKB">
        <authorList>
            <consortium name="RefSeq"/>
        </authorList>
    </citation>
    <scope>IDENTIFICATION</scope>
    <source>
        <strain evidence="3">Quisiro</strain>
        <tissue evidence="3">Liver</tissue>
    </source>
</reference>
<keyword evidence="2" id="KW-1185">Reference proteome</keyword>
<feature type="compositionally biased region" description="Pro residues" evidence="1">
    <location>
        <begin position="273"/>
        <end position="283"/>
    </location>
</feature>
<sequence>MPKHPAPDIESHQRTSRQRYTPTEGSATGEVKPTTSSGPSDKTDATLHSPSQYTHYTPQVQDTYPPPTEGRSYLNPGGKPIHTGMEKSRQPRPGLGCTRQTARPGEPQTMDKNKAQGNTREGCKQSIHPRAIQTPKTRPPATQSALNQKRPPNPSKEGSAVSAHPAASRARRHRERAPPQRRDQPAAPHTEGSQSRAGHQGTKRPEPGNRPPGPKSPSPEQDHSPGAARPQNPKSPVPIPKPPQHSKTTGSVTYDCRYRPPEGPHAATRRSPPKPPMPTPGRE</sequence>
<name>A0A2I4D639_AUSLI</name>
<organism evidence="2 3">
    <name type="scientific">Austrofundulus limnaeus</name>
    <name type="common">Annual killifish</name>
    <dbReference type="NCBI Taxonomy" id="52670"/>
    <lineage>
        <taxon>Eukaryota</taxon>
        <taxon>Metazoa</taxon>
        <taxon>Chordata</taxon>
        <taxon>Craniata</taxon>
        <taxon>Vertebrata</taxon>
        <taxon>Euteleostomi</taxon>
        <taxon>Actinopterygii</taxon>
        <taxon>Neopterygii</taxon>
        <taxon>Teleostei</taxon>
        <taxon>Neoteleostei</taxon>
        <taxon>Acanthomorphata</taxon>
        <taxon>Ovalentaria</taxon>
        <taxon>Atherinomorphae</taxon>
        <taxon>Cyprinodontiformes</taxon>
        <taxon>Rivulidae</taxon>
        <taxon>Austrofundulus</taxon>
    </lineage>
</organism>
<dbReference type="AlphaFoldDB" id="A0A2I4D639"/>
<dbReference type="RefSeq" id="XP_013887711.1">
    <property type="nucleotide sequence ID" value="XM_014032257.1"/>
</dbReference>
<dbReference type="InParanoid" id="A0A2I4D639"/>
<feature type="compositionally biased region" description="Polar residues" evidence="1">
    <location>
        <begin position="33"/>
        <end position="62"/>
    </location>
</feature>
<evidence type="ECO:0000256" key="1">
    <source>
        <dbReference type="SAM" id="MobiDB-lite"/>
    </source>
</evidence>
<protein>
    <submittedName>
        <fullName evidence="3">Basic salivary proline-rich protein 2-like</fullName>
    </submittedName>
</protein>